<dbReference type="Pfam" id="PF07651">
    <property type="entry name" value="ANTH"/>
    <property type="match status" value="2"/>
</dbReference>
<dbReference type="GO" id="GO:0072583">
    <property type="term" value="P:clathrin-dependent endocytosis"/>
    <property type="evidence" value="ECO:0007669"/>
    <property type="project" value="InterPro"/>
</dbReference>
<dbReference type="Proteomes" id="UP000009138">
    <property type="component" value="Unassembled WGS sequence"/>
</dbReference>
<dbReference type="SUPFAM" id="SSF89009">
    <property type="entry name" value="GAT-like domain"/>
    <property type="match status" value="1"/>
</dbReference>
<dbReference type="EMBL" id="CH476736">
    <property type="protein sequence ID" value="EIE82829.1"/>
    <property type="molecule type" value="Genomic_DNA"/>
</dbReference>
<dbReference type="RefSeq" id="XP_067518225.1">
    <property type="nucleotide sequence ID" value="XM_067662124.1"/>
</dbReference>
<feature type="domain" description="ENTH" evidence="1">
    <location>
        <begin position="1"/>
        <end position="129"/>
    </location>
</feature>
<dbReference type="STRING" id="246409.I1C2Z9"/>
<dbReference type="PANTHER" id="PTHR22951">
    <property type="entry name" value="CLATHRIN ASSEMBLY PROTEIN"/>
    <property type="match status" value="1"/>
</dbReference>
<dbReference type="AlphaFoldDB" id="I1C2Z9"/>
<dbReference type="GO" id="GO:0005546">
    <property type="term" value="F:phosphatidylinositol-4,5-bisphosphate binding"/>
    <property type="evidence" value="ECO:0007669"/>
    <property type="project" value="TreeGrafter"/>
</dbReference>
<dbReference type="PANTHER" id="PTHR22951:SF5">
    <property type="entry name" value="PHOSPHATIDYLINOSITOL-BINDING CLATHRIN ASSEMBLY PROTEIN LAP"/>
    <property type="match status" value="1"/>
</dbReference>
<dbReference type="InterPro" id="IPR013809">
    <property type="entry name" value="ENTH"/>
</dbReference>
<dbReference type="InterPro" id="IPR008942">
    <property type="entry name" value="ENTH_VHS"/>
</dbReference>
<dbReference type="GO" id="GO:0030136">
    <property type="term" value="C:clathrin-coated vesicle"/>
    <property type="evidence" value="ECO:0007669"/>
    <property type="project" value="InterPro"/>
</dbReference>
<dbReference type="eggNOG" id="KOG0251">
    <property type="taxonomic scope" value="Eukaryota"/>
</dbReference>
<dbReference type="GeneID" id="93614505"/>
<sequence length="233" mass="27401">MQTAVRKSTRLEYKPPKIKHLTTLKNITVENPQNIQEILIALEKRLKEGYWIITFKVFIVLHYLIREGNHKLVMEAIDRHRPQILDLNHSAQGIMRRLSLSDGLFEETRRLQQLLESALYCKFRLNEEHYFEMPVMNAKEALEIYKVFAKQTQSVIEFLEAARMYEGSLQMRLPPINHAPVSLVDSLEEYLEDLNASKKEINQQSVSVAESHCYFNKKDSHLILLQHLHYLSQ</sequence>
<dbReference type="VEuPathDB" id="FungiDB:RO3G_07534"/>
<dbReference type="InterPro" id="IPR014712">
    <property type="entry name" value="ANTH_dom_sf"/>
</dbReference>
<dbReference type="SMART" id="SM00273">
    <property type="entry name" value="ENTH"/>
    <property type="match status" value="1"/>
</dbReference>
<dbReference type="InterPro" id="IPR011417">
    <property type="entry name" value="ANTH_dom"/>
</dbReference>
<dbReference type="GO" id="GO:0032050">
    <property type="term" value="F:clathrin heavy chain binding"/>
    <property type="evidence" value="ECO:0007669"/>
    <property type="project" value="TreeGrafter"/>
</dbReference>
<evidence type="ECO:0000259" key="1">
    <source>
        <dbReference type="PROSITE" id="PS50942"/>
    </source>
</evidence>
<dbReference type="Gene3D" id="1.25.40.90">
    <property type="match status" value="1"/>
</dbReference>
<gene>
    <name evidence="2" type="ORF">RO3G_07534</name>
</gene>
<dbReference type="Gene3D" id="1.20.58.150">
    <property type="entry name" value="ANTH domain"/>
    <property type="match status" value="1"/>
</dbReference>
<dbReference type="SUPFAM" id="SSF48464">
    <property type="entry name" value="ENTH/VHS domain"/>
    <property type="match status" value="1"/>
</dbReference>
<keyword evidence="3" id="KW-1185">Reference proteome</keyword>
<dbReference type="GO" id="GO:0048268">
    <property type="term" value="P:clathrin coat assembly"/>
    <property type="evidence" value="ECO:0007669"/>
    <property type="project" value="InterPro"/>
</dbReference>
<dbReference type="GO" id="GO:0000149">
    <property type="term" value="F:SNARE binding"/>
    <property type="evidence" value="ECO:0007669"/>
    <property type="project" value="TreeGrafter"/>
</dbReference>
<protein>
    <recommendedName>
        <fullName evidence="1">ENTH domain-containing protein</fullName>
    </recommendedName>
</protein>
<name>I1C2Z9_RHIO9</name>
<evidence type="ECO:0000313" key="2">
    <source>
        <dbReference type="EMBL" id="EIE82829.1"/>
    </source>
</evidence>
<accession>I1C2Z9</accession>
<proteinExistence type="predicted"/>
<reference evidence="2 3" key="1">
    <citation type="journal article" date="2009" name="PLoS Genet.">
        <title>Genomic analysis of the basal lineage fungus Rhizopus oryzae reveals a whole-genome duplication.</title>
        <authorList>
            <person name="Ma L.-J."/>
            <person name="Ibrahim A.S."/>
            <person name="Skory C."/>
            <person name="Grabherr M.G."/>
            <person name="Burger G."/>
            <person name="Butler M."/>
            <person name="Elias M."/>
            <person name="Idnurm A."/>
            <person name="Lang B.F."/>
            <person name="Sone T."/>
            <person name="Abe A."/>
            <person name="Calvo S.E."/>
            <person name="Corrochano L.M."/>
            <person name="Engels R."/>
            <person name="Fu J."/>
            <person name="Hansberg W."/>
            <person name="Kim J.-M."/>
            <person name="Kodira C.D."/>
            <person name="Koehrsen M.J."/>
            <person name="Liu B."/>
            <person name="Miranda-Saavedra D."/>
            <person name="O'Leary S."/>
            <person name="Ortiz-Castellanos L."/>
            <person name="Poulter R."/>
            <person name="Rodriguez-Romero J."/>
            <person name="Ruiz-Herrera J."/>
            <person name="Shen Y.-Q."/>
            <person name="Zeng Q."/>
            <person name="Galagan J."/>
            <person name="Birren B.W."/>
            <person name="Cuomo C.A."/>
            <person name="Wickes B.L."/>
        </authorList>
    </citation>
    <scope>NUCLEOTIDE SEQUENCE [LARGE SCALE GENOMIC DNA]</scope>
    <source>
        <strain evidence="3">RA 99-880 / ATCC MYA-4621 / FGSC 9543 / NRRL 43880</strain>
    </source>
</reference>
<dbReference type="GO" id="GO:0005905">
    <property type="term" value="C:clathrin-coated pit"/>
    <property type="evidence" value="ECO:0007669"/>
    <property type="project" value="TreeGrafter"/>
</dbReference>
<dbReference type="CDD" id="cd16988">
    <property type="entry name" value="ANTH_N_YAP180"/>
    <property type="match status" value="1"/>
</dbReference>
<organism evidence="2 3">
    <name type="scientific">Rhizopus delemar (strain RA 99-880 / ATCC MYA-4621 / FGSC 9543 / NRRL 43880)</name>
    <name type="common">Mucormycosis agent</name>
    <name type="synonym">Rhizopus arrhizus var. delemar</name>
    <dbReference type="NCBI Taxonomy" id="246409"/>
    <lineage>
        <taxon>Eukaryota</taxon>
        <taxon>Fungi</taxon>
        <taxon>Fungi incertae sedis</taxon>
        <taxon>Mucoromycota</taxon>
        <taxon>Mucoromycotina</taxon>
        <taxon>Mucoromycetes</taxon>
        <taxon>Mucorales</taxon>
        <taxon>Mucorineae</taxon>
        <taxon>Rhizopodaceae</taxon>
        <taxon>Rhizopus</taxon>
    </lineage>
</organism>
<dbReference type="GO" id="GO:0005545">
    <property type="term" value="F:1-phosphatidylinositol binding"/>
    <property type="evidence" value="ECO:0007669"/>
    <property type="project" value="InterPro"/>
</dbReference>
<dbReference type="InParanoid" id="I1C2Z9"/>
<dbReference type="PROSITE" id="PS50942">
    <property type="entry name" value="ENTH"/>
    <property type="match status" value="1"/>
</dbReference>
<dbReference type="InterPro" id="IPR045192">
    <property type="entry name" value="AP180-like"/>
</dbReference>
<dbReference type="OrthoDB" id="44015at2759"/>
<evidence type="ECO:0000313" key="3">
    <source>
        <dbReference type="Proteomes" id="UP000009138"/>
    </source>
</evidence>
<dbReference type="GO" id="GO:0006900">
    <property type="term" value="P:vesicle budding from membrane"/>
    <property type="evidence" value="ECO:0007669"/>
    <property type="project" value="TreeGrafter"/>
</dbReference>